<dbReference type="GO" id="GO:0051119">
    <property type="term" value="F:sugar transmembrane transporter activity"/>
    <property type="evidence" value="ECO:0007669"/>
    <property type="project" value="InterPro"/>
</dbReference>
<feature type="transmembrane region" description="Helical" evidence="10">
    <location>
        <begin position="170"/>
        <end position="191"/>
    </location>
</feature>
<dbReference type="InterPro" id="IPR004316">
    <property type="entry name" value="SWEET_rpt"/>
</dbReference>
<feature type="transmembrane region" description="Helical" evidence="10">
    <location>
        <begin position="83"/>
        <end position="103"/>
    </location>
</feature>
<comment type="caution">
    <text evidence="10">Lacks conserved residue(s) required for the propagation of feature annotation.</text>
</comment>
<dbReference type="EMBL" id="VOIH02000012">
    <property type="protein sequence ID" value="KAF3432344.1"/>
    <property type="molecule type" value="Genomic_DNA"/>
</dbReference>
<feature type="transmembrane region" description="Helical" evidence="10">
    <location>
        <begin position="48"/>
        <end position="71"/>
    </location>
</feature>
<evidence type="ECO:0000256" key="1">
    <source>
        <dbReference type="ARBA" id="ARBA00004651"/>
    </source>
</evidence>
<dbReference type="Gene3D" id="1.20.1280.290">
    <property type="match status" value="2"/>
</dbReference>
<name>A0A8K0DQD0_9ROSA</name>
<keyword evidence="6 10" id="KW-0812">Transmembrane</keyword>
<gene>
    <name evidence="12" type="ORF">FNV43_RR27084</name>
</gene>
<organism evidence="12 13">
    <name type="scientific">Rhamnella rubrinervis</name>
    <dbReference type="NCBI Taxonomy" id="2594499"/>
    <lineage>
        <taxon>Eukaryota</taxon>
        <taxon>Viridiplantae</taxon>
        <taxon>Streptophyta</taxon>
        <taxon>Embryophyta</taxon>
        <taxon>Tracheophyta</taxon>
        <taxon>Spermatophyta</taxon>
        <taxon>Magnoliopsida</taxon>
        <taxon>eudicotyledons</taxon>
        <taxon>Gunneridae</taxon>
        <taxon>Pentapetalae</taxon>
        <taxon>rosids</taxon>
        <taxon>fabids</taxon>
        <taxon>Rosales</taxon>
        <taxon>Rhamnaceae</taxon>
        <taxon>rhamnoid group</taxon>
        <taxon>Rhamneae</taxon>
        <taxon>Rhamnella</taxon>
    </lineage>
</organism>
<keyword evidence="3 10" id="KW-0813">Transport</keyword>
<evidence type="ECO:0000313" key="13">
    <source>
        <dbReference type="Proteomes" id="UP000796880"/>
    </source>
</evidence>
<dbReference type="PANTHER" id="PTHR10791">
    <property type="entry name" value="RAG1-ACTIVATING PROTEIN 1"/>
    <property type="match status" value="1"/>
</dbReference>
<keyword evidence="9 10" id="KW-0472">Membrane</keyword>
<evidence type="ECO:0000313" key="12">
    <source>
        <dbReference type="EMBL" id="KAF3432344.1"/>
    </source>
</evidence>
<feature type="transmembrane region" description="Helical" evidence="10">
    <location>
        <begin position="21"/>
        <end position="42"/>
    </location>
</feature>
<dbReference type="FunFam" id="1.20.1280.290:FF:000003">
    <property type="entry name" value="Bidirectional sugar transporter SWEET"/>
    <property type="match status" value="1"/>
</dbReference>
<dbReference type="GO" id="GO:0008515">
    <property type="term" value="F:sucrose transmembrane transporter activity"/>
    <property type="evidence" value="ECO:0007669"/>
    <property type="project" value="UniProtKB-ARBA"/>
</dbReference>
<evidence type="ECO:0000256" key="5">
    <source>
        <dbReference type="ARBA" id="ARBA00022597"/>
    </source>
</evidence>
<dbReference type="Proteomes" id="UP000796880">
    <property type="component" value="Unassembled WGS sequence"/>
</dbReference>
<proteinExistence type="inferred from homology"/>
<dbReference type="Pfam" id="PF03083">
    <property type="entry name" value="MtN3_slv"/>
    <property type="match status" value="2"/>
</dbReference>
<accession>A0A8K0DQD0</accession>
<evidence type="ECO:0000256" key="9">
    <source>
        <dbReference type="ARBA" id="ARBA00023136"/>
    </source>
</evidence>
<comment type="subcellular location">
    <subcellularLocation>
        <location evidence="1">Cell membrane</location>
        <topology evidence="1">Multi-pass membrane protein</topology>
    </subcellularLocation>
</comment>
<dbReference type="PANTHER" id="PTHR10791:SF222">
    <property type="entry name" value="BIDIRECTIONAL SUGAR TRANSPORTER SWEET15"/>
    <property type="match status" value="1"/>
</dbReference>
<feature type="region of interest" description="Disordered" evidence="11">
    <location>
        <begin position="227"/>
        <end position="267"/>
    </location>
</feature>
<evidence type="ECO:0000256" key="4">
    <source>
        <dbReference type="ARBA" id="ARBA00022475"/>
    </source>
</evidence>
<dbReference type="OrthoDB" id="409725at2759"/>
<protein>
    <recommendedName>
        <fullName evidence="10">Bidirectional sugar transporter SWEET</fullName>
    </recommendedName>
</protein>
<feature type="transmembrane region" description="Helical" evidence="10">
    <location>
        <begin position="109"/>
        <end position="130"/>
    </location>
</feature>
<keyword evidence="7" id="KW-0677">Repeat</keyword>
<evidence type="ECO:0000256" key="6">
    <source>
        <dbReference type="ARBA" id="ARBA00022692"/>
    </source>
</evidence>
<evidence type="ECO:0000256" key="10">
    <source>
        <dbReference type="RuleBase" id="RU910715"/>
    </source>
</evidence>
<dbReference type="AlphaFoldDB" id="A0A8K0DQD0"/>
<dbReference type="FunFam" id="1.20.1280.290:FF:000001">
    <property type="entry name" value="Bidirectional sugar transporter SWEET"/>
    <property type="match status" value="1"/>
</dbReference>
<evidence type="ECO:0000256" key="8">
    <source>
        <dbReference type="ARBA" id="ARBA00022989"/>
    </source>
</evidence>
<feature type="transmembrane region" description="Helical" evidence="10">
    <location>
        <begin position="142"/>
        <end position="164"/>
    </location>
</feature>
<evidence type="ECO:0000256" key="3">
    <source>
        <dbReference type="ARBA" id="ARBA00022448"/>
    </source>
</evidence>
<dbReference type="GO" id="GO:0005886">
    <property type="term" value="C:plasma membrane"/>
    <property type="evidence" value="ECO:0007669"/>
    <property type="project" value="UniProtKB-SubCell"/>
</dbReference>
<keyword evidence="13" id="KW-1185">Reference proteome</keyword>
<evidence type="ECO:0000256" key="11">
    <source>
        <dbReference type="SAM" id="MobiDB-lite"/>
    </source>
</evidence>
<reference evidence="12" key="1">
    <citation type="submission" date="2020-03" db="EMBL/GenBank/DDBJ databases">
        <title>A high-quality chromosome-level genome assembly of a woody plant with both climbing and erect habits, Rhamnella rubrinervis.</title>
        <authorList>
            <person name="Lu Z."/>
            <person name="Yang Y."/>
            <person name="Zhu X."/>
            <person name="Sun Y."/>
        </authorList>
    </citation>
    <scope>NUCLEOTIDE SEQUENCE</scope>
    <source>
        <strain evidence="12">BYM</strain>
        <tissue evidence="12">Leaf</tissue>
    </source>
</reference>
<evidence type="ECO:0000256" key="2">
    <source>
        <dbReference type="ARBA" id="ARBA00007809"/>
    </source>
</evidence>
<sequence length="267" mass="30208">MVYLAPVTTFYRVYRKKSTEGFHSVPYLVALFSAMLWFYYALVKKDAMLLITINCFGCFIEIVYISMYIAYAPREARNLTFKLFGLMNLGTFSLILLLTQMAVRDQYRVQVLGWICVAVSVSVFAAPLSILAQVIKTRSVEFMPFTLSCFLTLSAVMWFGYGLLLKDICIALPNVLGFALGLIQMILYAIYKNCNKVVMEEKKLPEHELKNIVIVSTIATSEVHPVELQPASDKVDHKDEHGEDDDADQEKIMEGLEGLKPNDESPV</sequence>
<keyword evidence="5 10" id="KW-0762">Sugar transport</keyword>
<comment type="similarity">
    <text evidence="2 10">Belongs to the SWEET sugar transporter family.</text>
</comment>
<keyword evidence="4" id="KW-1003">Cell membrane</keyword>
<comment type="caution">
    <text evidence="12">The sequence shown here is derived from an EMBL/GenBank/DDBJ whole genome shotgun (WGS) entry which is preliminary data.</text>
</comment>
<evidence type="ECO:0000256" key="7">
    <source>
        <dbReference type="ARBA" id="ARBA00022737"/>
    </source>
</evidence>
<dbReference type="InterPro" id="IPR047664">
    <property type="entry name" value="SWEET"/>
</dbReference>
<keyword evidence="8 10" id="KW-1133">Transmembrane helix</keyword>
<comment type="function">
    <text evidence="10">Mediates both low-affinity uptake and efflux of sugar across the membrane.</text>
</comment>